<keyword evidence="3" id="KW-1185">Reference proteome</keyword>
<gene>
    <name evidence="2" type="ORF">CV102_20900</name>
</gene>
<keyword evidence="1" id="KW-1133">Transmembrane helix</keyword>
<organism evidence="2 3">
    <name type="scientific">Natronococcus pandeyae</name>
    <dbReference type="NCBI Taxonomy" id="2055836"/>
    <lineage>
        <taxon>Archaea</taxon>
        <taxon>Methanobacteriati</taxon>
        <taxon>Methanobacteriota</taxon>
        <taxon>Stenosarchaea group</taxon>
        <taxon>Halobacteria</taxon>
        <taxon>Halobacteriales</taxon>
        <taxon>Natrialbaceae</taxon>
        <taxon>Natronococcus</taxon>
    </lineage>
</organism>
<evidence type="ECO:0000313" key="2">
    <source>
        <dbReference type="EMBL" id="TYL36737.1"/>
    </source>
</evidence>
<evidence type="ECO:0000313" key="3">
    <source>
        <dbReference type="Proteomes" id="UP000766904"/>
    </source>
</evidence>
<evidence type="ECO:0000256" key="1">
    <source>
        <dbReference type="SAM" id="Phobius"/>
    </source>
</evidence>
<dbReference type="RefSeq" id="WP_148859941.1">
    <property type="nucleotide sequence ID" value="NZ_PHNJ01000015.1"/>
</dbReference>
<proteinExistence type="predicted"/>
<feature type="transmembrane region" description="Helical" evidence="1">
    <location>
        <begin position="12"/>
        <end position="31"/>
    </location>
</feature>
<dbReference type="EMBL" id="PHNJ01000015">
    <property type="protein sequence ID" value="TYL36737.1"/>
    <property type="molecule type" value="Genomic_DNA"/>
</dbReference>
<accession>A0A8J8PZX3</accession>
<protein>
    <submittedName>
        <fullName evidence="2">Uncharacterized protein</fullName>
    </submittedName>
</protein>
<keyword evidence="1" id="KW-0472">Membrane</keyword>
<feature type="transmembrane region" description="Helical" evidence="1">
    <location>
        <begin position="36"/>
        <end position="54"/>
    </location>
</feature>
<dbReference type="Proteomes" id="UP000766904">
    <property type="component" value="Unassembled WGS sequence"/>
</dbReference>
<sequence>MDTDRLVEVAPHYVAMLLLVFLVLAVVRALVGDLGFWVELVIIFVVVFLYRPAVHLLDVAPSAWEEQ</sequence>
<name>A0A8J8PZX3_9EURY</name>
<dbReference type="AlphaFoldDB" id="A0A8J8PZX3"/>
<comment type="caution">
    <text evidence="2">The sequence shown here is derived from an EMBL/GenBank/DDBJ whole genome shotgun (WGS) entry which is preliminary data.</text>
</comment>
<reference evidence="2" key="1">
    <citation type="submission" date="2017-11" db="EMBL/GenBank/DDBJ databases">
        <authorList>
            <person name="Kajale S.C."/>
            <person name="Sharma A."/>
        </authorList>
    </citation>
    <scope>NUCLEOTIDE SEQUENCE</scope>
    <source>
        <strain evidence="2">LS1_42</strain>
    </source>
</reference>
<keyword evidence="1" id="KW-0812">Transmembrane</keyword>